<dbReference type="EMBL" id="MQVX01000001">
    <property type="protein sequence ID" value="PQJ15703.1"/>
    <property type="molecule type" value="Genomic_DNA"/>
</dbReference>
<dbReference type="InterPro" id="IPR003661">
    <property type="entry name" value="HisK_dim/P_dom"/>
</dbReference>
<dbReference type="Gene3D" id="1.10.287.130">
    <property type="match status" value="1"/>
</dbReference>
<dbReference type="CDD" id="cd00082">
    <property type="entry name" value="HisKA"/>
    <property type="match status" value="1"/>
</dbReference>
<evidence type="ECO:0000256" key="2">
    <source>
        <dbReference type="ARBA" id="ARBA00012438"/>
    </source>
</evidence>
<evidence type="ECO:0000313" key="4">
    <source>
        <dbReference type="EMBL" id="PQJ15703.1"/>
    </source>
</evidence>
<dbReference type="PANTHER" id="PTHR43102:SF2">
    <property type="entry name" value="GAF DOMAIN-CONTAINING PROTEIN"/>
    <property type="match status" value="1"/>
</dbReference>
<dbReference type="SMART" id="SM00065">
    <property type="entry name" value="GAF"/>
    <property type="match status" value="1"/>
</dbReference>
<accession>A0A2S7T706</accession>
<proteinExistence type="predicted"/>
<dbReference type="RefSeq" id="WP_105001356.1">
    <property type="nucleotide sequence ID" value="NZ_MQVX01000001.1"/>
</dbReference>
<organism evidence="4 5">
    <name type="scientific">Aureicoccus marinus</name>
    <dbReference type="NCBI Taxonomy" id="754435"/>
    <lineage>
        <taxon>Bacteria</taxon>
        <taxon>Pseudomonadati</taxon>
        <taxon>Bacteroidota</taxon>
        <taxon>Flavobacteriia</taxon>
        <taxon>Flavobacteriales</taxon>
        <taxon>Flavobacteriaceae</taxon>
        <taxon>Aureicoccus</taxon>
    </lineage>
</organism>
<reference evidence="5" key="1">
    <citation type="submission" date="2016-11" db="EMBL/GenBank/DDBJ databases">
        <title>Trade-off between light-utilization and light-protection in marine flavobacteria.</title>
        <authorList>
            <person name="Kumagai Y."/>
            <person name="Yoshizawa S."/>
            <person name="Kogure K."/>
        </authorList>
    </citation>
    <scope>NUCLEOTIDE SEQUENCE [LARGE SCALE GENOMIC DNA]</scope>
    <source>
        <strain evidence="5">SG-18</strain>
    </source>
</reference>
<dbReference type="Pfam" id="PF00512">
    <property type="entry name" value="HisKA"/>
    <property type="match status" value="1"/>
</dbReference>
<dbReference type="InterPro" id="IPR029016">
    <property type="entry name" value="GAF-like_dom_sf"/>
</dbReference>
<evidence type="ECO:0000256" key="1">
    <source>
        <dbReference type="ARBA" id="ARBA00000085"/>
    </source>
</evidence>
<dbReference type="PANTHER" id="PTHR43102">
    <property type="entry name" value="SLR1143 PROTEIN"/>
    <property type="match status" value="1"/>
</dbReference>
<dbReference type="GO" id="GO:0000155">
    <property type="term" value="F:phosphorelay sensor kinase activity"/>
    <property type="evidence" value="ECO:0007669"/>
    <property type="project" value="InterPro"/>
</dbReference>
<dbReference type="InterPro" id="IPR003018">
    <property type="entry name" value="GAF"/>
</dbReference>
<dbReference type="Proteomes" id="UP000239366">
    <property type="component" value="Unassembled WGS sequence"/>
</dbReference>
<dbReference type="SUPFAM" id="SSF55781">
    <property type="entry name" value="GAF domain-like"/>
    <property type="match status" value="1"/>
</dbReference>
<feature type="domain" description="GAF" evidence="3">
    <location>
        <begin position="26"/>
        <end position="168"/>
    </location>
</feature>
<dbReference type="Pfam" id="PF01590">
    <property type="entry name" value="GAF"/>
    <property type="match status" value="1"/>
</dbReference>
<name>A0A2S7T706_9FLAO</name>
<comment type="catalytic activity">
    <reaction evidence="1">
        <text>ATP + protein L-histidine = ADP + protein N-phospho-L-histidine.</text>
        <dbReference type="EC" id="2.7.13.3"/>
    </reaction>
</comment>
<evidence type="ECO:0000259" key="3">
    <source>
        <dbReference type="SMART" id="SM00065"/>
    </source>
</evidence>
<protein>
    <recommendedName>
        <fullName evidence="2">histidine kinase</fullName>
        <ecNumber evidence="2">2.7.13.3</ecNumber>
    </recommendedName>
</protein>
<gene>
    <name evidence="4" type="ORF">BST99_08145</name>
</gene>
<evidence type="ECO:0000313" key="5">
    <source>
        <dbReference type="Proteomes" id="UP000239366"/>
    </source>
</evidence>
<dbReference type="SUPFAM" id="SSF47384">
    <property type="entry name" value="Homodimeric domain of signal transducing histidine kinase"/>
    <property type="match status" value="1"/>
</dbReference>
<comment type="caution">
    <text evidence="4">The sequence shown here is derived from an EMBL/GenBank/DDBJ whole genome shotgun (WGS) entry which is preliminary data.</text>
</comment>
<dbReference type="AlphaFoldDB" id="A0A2S7T706"/>
<dbReference type="OrthoDB" id="9811889at2"/>
<dbReference type="Gene3D" id="3.30.450.40">
    <property type="match status" value="1"/>
</dbReference>
<keyword evidence="5" id="KW-1185">Reference proteome</keyword>
<dbReference type="InterPro" id="IPR036097">
    <property type="entry name" value="HisK_dim/P_sf"/>
</dbReference>
<dbReference type="EC" id="2.7.13.3" evidence="2"/>
<sequence>MLAPEVHPREEERLDALLKYTILDSLPEPEYDNLTRIASLICGTPIALISLIDDQRQWFKSKMGLCVPETHRDISFCGHAIHQEEIMVVRDARKDIRFHDNPLTKQEPNVVFYAGAPIRTPDGLPLGTLCVIDNKPRDLSDSQKKALQDLAKQVMILMEFRRVIRVLFEQNIHILKLNEQLNEFAHSFAHELKTPVRNIQTMLDWLVSDYKKSFNGPAMSQLNSMQENLEYLDEITDGMLLYHNCGTMPLEFEEFELSILLDQVEAEFLQEPAFDFKKTACKKRCFMPRKLGESFLSNCFKIP</sequence>